<dbReference type="AlphaFoldDB" id="A0A1R1YJ94"/>
<evidence type="ECO:0000313" key="3">
    <source>
        <dbReference type="Proteomes" id="UP000187429"/>
    </source>
</evidence>
<accession>A0A1R1YJ94</accession>
<evidence type="ECO:0000256" key="1">
    <source>
        <dbReference type="SAM" id="MobiDB-lite"/>
    </source>
</evidence>
<feature type="region of interest" description="Disordered" evidence="1">
    <location>
        <begin position="1"/>
        <end position="25"/>
    </location>
</feature>
<dbReference type="Proteomes" id="UP000187429">
    <property type="component" value="Unassembled WGS sequence"/>
</dbReference>
<comment type="caution">
    <text evidence="2">The sequence shown here is derived from an EMBL/GenBank/DDBJ whole genome shotgun (WGS) entry which is preliminary data.</text>
</comment>
<evidence type="ECO:0000313" key="2">
    <source>
        <dbReference type="EMBL" id="OMJ26953.1"/>
    </source>
</evidence>
<gene>
    <name evidence="2" type="ORF">AYI69_g3626</name>
</gene>
<dbReference type="EMBL" id="LSSM01001256">
    <property type="protein sequence ID" value="OMJ26953.1"/>
    <property type="molecule type" value="Genomic_DNA"/>
</dbReference>
<keyword evidence="3" id="KW-1185">Reference proteome</keyword>
<protein>
    <submittedName>
        <fullName evidence="2">Uncharacterized protein</fullName>
    </submittedName>
</protein>
<name>A0A1R1YJ94_9FUNG</name>
<proteinExistence type="predicted"/>
<organism evidence="2 3">
    <name type="scientific">Smittium culicis</name>
    <dbReference type="NCBI Taxonomy" id="133412"/>
    <lineage>
        <taxon>Eukaryota</taxon>
        <taxon>Fungi</taxon>
        <taxon>Fungi incertae sedis</taxon>
        <taxon>Zoopagomycota</taxon>
        <taxon>Kickxellomycotina</taxon>
        <taxon>Harpellomycetes</taxon>
        <taxon>Harpellales</taxon>
        <taxon>Legeriomycetaceae</taxon>
        <taxon>Smittium</taxon>
    </lineage>
</organism>
<sequence length="98" mass="11507">MYSGLENEIHEESFPEIDDLPSKSKGDNYSLGSQLKVEQVKKITRLLEGYEKVFANTENDIIGIKESEIFLFLKKIKSPFIQDYEDIHWTRKKPLTKR</sequence>
<reference evidence="3" key="1">
    <citation type="submission" date="2017-01" db="EMBL/GenBank/DDBJ databases">
        <authorList>
            <person name="Wang Y."/>
            <person name="White M."/>
            <person name="Kvist S."/>
            <person name="Moncalvo J.-M."/>
        </authorList>
    </citation>
    <scope>NUCLEOTIDE SEQUENCE [LARGE SCALE GENOMIC DNA]</scope>
    <source>
        <strain evidence="3">ID-206-W2</strain>
    </source>
</reference>